<keyword evidence="1" id="KW-0378">Hydrolase</keyword>
<proteinExistence type="predicted"/>
<dbReference type="Gene3D" id="3.60.40.10">
    <property type="entry name" value="PPM-type phosphatase domain"/>
    <property type="match status" value="1"/>
</dbReference>
<organism evidence="3 4">
    <name type="scientific">Isosphaera pallida (strain ATCC 43644 / DSM 9630 / IS1B)</name>
    <dbReference type="NCBI Taxonomy" id="575540"/>
    <lineage>
        <taxon>Bacteria</taxon>
        <taxon>Pseudomonadati</taxon>
        <taxon>Planctomycetota</taxon>
        <taxon>Planctomycetia</taxon>
        <taxon>Isosphaerales</taxon>
        <taxon>Isosphaeraceae</taxon>
        <taxon>Isosphaera</taxon>
    </lineage>
</organism>
<evidence type="ECO:0000259" key="2">
    <source>
        <dbReference type="SMART" id="SM00331"/>
    </source>
</evidence>
<dbReference type="PANTHER" id="PTHR43156">
    <property type="entry name" value="STAGE II SPORULATION PROTEIN E-RELATED"/>
    <property type="match status" value="1"/>
</dbReference>
<dbReference type="InterPro" id="IPR036457">
    <property type="entry name" value="PPM-type-like_dom_sf"/>
</dbReference>
<accession>E8R4Q7</accession>
<dbReference type="PANTHER" id="PTHR43156:SF2">
    <property type="entry name" value="STAGE II SPORULATION PROTEIN E"/>
    <property type="match status" value="1"/>
</dbReference>
<dbReference type="AlphaFoldDB" id="E8R4Q7"/>
<reference evidence="3 4" key="2">
    <citation type="journal article" date="2011" name="Stand. Genomic Sci.">
        <title>Complete genome sequence of Isosphaera pallida type strain (IS1B).</title>
        <authorList>
            <consortium name="US DOE Joint Genome Institute (JGI-PGF)"/>
            <person name="Goker M."/>
            <person name="Cleland D."/>
            <person name="Saunders E."/>
            <person name="Lapidus A."/>
            <person name="Nolan M."/>
            <person name="Lucas S."/>
            <person name="Hammon N."/>
            <person name="Deshpande S."/>
            <person name="Cheng J.F."/>
            <person name="Tapia R."/>
            <person name="Han C."/>
            <person name="Goodwin L."/>
            <person name="Pitluck S."/>
            <person name="Liolios K."/>
            <person name="Pagani I."/>
            <person name="Ivanova N."/>
            <person name="Mavromatis K."/>
            <person name="Pati A."/>
            <person name="Chen A."/>
            <person name="Palaniappan K."/>
            <person name="Land M."/>
            <person name="Hauser L."/>
            <person name="Chang Y.J."/>
            <person name="Jeffries C.D."/>
            <person name="Detter J.C."/>
            <person name="Beck B."/>
            <person name="Woyke T."/>
            <person name="Bristow J."/>
            <person name="Eisen J.A."/>
            <person name="Markowitz V."/>
            <person name="Hugenholtz P."/>
            <person name="Kyrpides N.C."/>
            <person name="Klenk H.P."/>
        </authorList>
    </citation>
    <scope>NUCLEOTIDE SEQUENCE [LARGE SCALE GENOMIC DNA]</scope>
    <source>
        <strain evidence="4">ATCC 43644 / DSM 9630 / IS1B</strain>
    </source>
</reference>
<dbReference type="OrthoDB" id="247273at2"/>
<dbReference type="RefSeq" id="WP_013562937.1">
    <property type="nucleotide sequence ID" value="NC_014962.1"/>
</dbReference>
<feature type="domain" description="PPM-type phosphatase" evidence="2">
    <location>
        <begin position="231"/>
        <end position="467"/>
    </location>
</feature>
<dbReference type="SUPFAM" id="SSF81606">
    <property type="entry name" value="PP2C-like"/>
    <property type="match status" value="1"/>
</dbReference>
<evidence type="ECO:0000313" key="4">
    <source>
        <dbReference type="Proteomes" id="UP000008631"/>
    </source>
</evidence>
<keyword evidence="4" id="KW-1185">Reference proteome</keyword>
<reference key="1">
    <citation type="submission" date="2010-11" db="EMBL/GenBank/DDBJ databases">
        <title>The complete sequence of chromosome of Isophaera pallida ATCC 43644.</title>
        <authorList>
            <consortium name="US DOE Joint Genome Institute (JGI-PGF)"/>
            <person name="Lucas S."/>
            <person name="Copeland A."/>
            <person name="Lapidus A."/>
            <person name="Bruce D."/>
            <person name="Goodwin L."/>
            <person name="Pitluck S."/>
            <person name="Kyrpides N."/>
            <person name="Mavromatis K."/>
            <person name="Pagani I."/>
            <person name="Ivanova N."/>
            <person name="Saunders E."/>
            <person name="Brettin T."/>
            <person name="Detter J.C."/>
            <person name="Han C."/>
            <person name="Tapia R."/>
            <person name="Land M."/>
            <person name="Hauser L."/>
            <person name="Markowitz V."/>
            <person name="Cheng J.-F."/>
            <person name="Hugenholtz P."/>
            <person name="Woyke T."/>
            <person name="Wu D."/>
            <person name="Eisen J.A."/>
        </authorList>
    </citation>
    <scope>NUCLEOTIDE SEQUENCE</scope>
    <source>
        <strain>ATCC 43644</strain>
    </source>
</reference>
<dbReference type="InterPro" id="IPR052016">
    <property type="entry name" value="Bact_Sigma-Reg"/>
</dbReference>
<dbReference type="eggNOG" id="COG2208">
    <property type="taxonomic scope" value="Bacteria"/>
</dbReference>
<evidence type="ECO:0000313" key="3">
    <source>
        <dbReference type="EMBL" id="ADV60648.1"/>
    </source>
</evidence>
<sequence length="470" mass="52132">MDSFNDPFQAITSSITPIASQDDLVTADDLDSLWRERLRQVVAMMREMSRQTDPQTMVKAYDRRMREIMPIGGRVSLSRRGLEAPWFRITRFSGWDEEINPWTQKERLPLLRGGLFAELLYGDEPDLRLHLKPDPDDPAAPYLEGFGSLAALPHYDQGVALNMTLLLRVEPDGFTWEQLPGMVWMSNLFGRATHNLVLTNQLRQVNAQLERELRTVADIQRSLLPRSLPPIPGLDLAAYYRTSRHAGGDYYDVFALPGGRYGLLIADVSGHGTPAAVVMAITHSLVHTYVEPCDNPAALLSYLNQQLTTRYTSESGMFVTAFYGVYDPATRILRSTRAGHNPPRLIRSDPDGAAGSFVVEPIEGPAGLPLGILEDQSYPCHETALKPGDVLALYTDGVTDTVAPPRDPSGRYEFYGTERLDAMLARCVQKGRGCSASGLLRMLLDDLNSFSQGAPPVDDQSLLLIKAKND</sequence>
<evidence type="ECO:0000256" key="1">
    <source>
        <dbReference type="ARBA" id="ARBA00022801"/>
    </source>
</evidence>
<dbReference type="HOGENOM" id="CLU_586417_0_0_0"/>
<dbReference type="KEGG" id="ipa:Isop_0051"/>
<name>E8R4Q7_ISOPI</name>
<dbReference type="SMART" id="SM00331">
    <property type="entry name" value="PP2C_SIG"/>
    <property type="match status" value="1"/>
</dbReference>
<dbReference type="FunCoup" id="E8R4Q7">
    <property type="interactions" value="6"/>
</dbReference>
<dbReference type="InParanoid" id="E8R4Q7"/>
<dbReference type="Pfam" id="PF07228">
    <property type="entry name" value="SpoIIE"/>
    <property type="match status" value="1"/>
</dbReference>
<dbReference type="InterPro" id="IPR001932">
    <property type="entry name" value="PPM-type_phosphatase-like_dom"/>
</dbReference>
<protein>
    <submittedName>
        <fullName evidence="3">Protein serine/threonine phosphatase</fullName>
    </submittedName>
</protein>
<dbReference type="GO" id="GO:0016791">
    <property type="term" value="F:phosphatase activity"/>
    <property type="evidence" value="ECO:0007669"/>
    <property type="project" value="TreeGrafter"/>
</dbReference>
<dbReference type="EMBL" id="CP002353">
    <property type="protein sequence ID" value="ADV60648.1"/>
    <property type="molecule type" value="Genomic_DNA"/>
</dbReference>
<dbReference type="Proteomes" id="UP000008631">
    <property type="component" value="Chromosome"/>
</dbReference>
<dbReference type="STRING" id="575540.Isop_0051"/>
<gene>
    <name evidence="3" type="ordered locus">Isop_0051</name>
</gene>